<evidence type="ECO:0000256" key="1">
    <source>
        <dbReference type="ARBA" id="ARBA00022884"/>
    </source>
</evidence>
<dbReference type="EMBL" id="CP001338">
    <property type="protein sequence ID" value="ACL15907.1"/>
    <property type="molecule type" value="Genomic_DNA"/>
</dbReference>
<accession>B8GEU0</accession>
<sequence>MQDLKPTIWVGKRGMTDTMIDEIVRQLKDRKVIKIKWLRSTDVVPEDIALRAGAELVQVRGHTMVLAEGRSGRAGREQSR</sequence>
<organism evidence="4 5">
    <name type="scientific">Methanosphaerula palustris (strain ATCC BAA-1556 / DSM 19958 / E1-9c)</name>
    <dbReference type="NCBI Taxonomy" id="521011"/>
    <lineage>
        <taxon>Archaea</taxon>
        <taxon>Methanobacteriati</taxon>
        <taxon>Methanobacteriota</taxon>
        <taxon>Stenosarchaea group</taxon>
        <taxon>Methanomicrobia</taxon>
        <taxon>Methanomicrobiales</taxon>
        <taxon>Methanoregulaceae</taxon>
        <taxon>Methanosphaerula</taxon>
    </lineage>
</organism>
<keyword evidence="5" id="KW-1185">Reference proteome</keyword>
<dbReference type="Proteomes" id="UP000002457">
    <property type="component" value="Chromosome"/>
</dbReference>
<dbReference type="GeneID" id="7271950"/>
<evidence type="ECO:0000313" key="5">
    <source>
        <dbReference type="Proteomes" id="UP000002457"/>
    </source>
</evidence>
<dbReference type="RefSeq" id="WP_012617226.1">
    <property type="nucleotide sequence ID" value="NC_011832.1"/>
</dbReference>
<evidence type="ECO:0000313" key="4">
    <source>
        <dbReference type="EMBL" id="ACL15907.1"/>
    </source>
</evidence>
<feature type="domain" description="CRM" evidence="3">
    <location>
        <begin position="1"/>
        <end position="79"/>
    </location>
</feature>
<reference evidence="4 5" key="1">
    <citation type="journal article" date="2015" name="Genome Announc.">
        <title>Complete Genome Sequence of Methanosphaerula palustris E1-9CT, a Hydrogenotrophic Methanogen Isolated from a Minerotrophic Fen Peatland.</title>
        <authorList>
            <person name="Cadillo-Quiroz H."/>
            <person name="Browne P."/>
            <person name="Kyrpides N."/>
            <person name="Woyke T."/>
            <person name="Goodwin L."/>
            <person name="Detter C."/>
            <person name="Yavitt J.B."/>
            <person name="Zinder S.H."/>
        </authorList>
    </citation>
    <scope>NUCLEOTIDE SEQUENCE [LARGE SCALE GENOMIC DNA]</scope>
    <source>
        <strain evidence="5">ATCC BAA-1556 / DSM 19958 / E1-9c</strain>
    </source>
</reference>
<dbReference type="SUPFAM" id="SSF75471">
    <property type="entry name" value="YhbY-like"/>
    <property type="match status" value="1"/>
</dbReference>
<gene>
    <name evidence="4" type="ordered locus">Mpal_0534</name>
</gene>
<dbReference type="InterPro" id="IPR035920">
    <property type="entry name" value="YhbY-like_sf"/>
</dbReference>
<dbReference type="OrthoDB" id="30785at2157"/>
<dbReference type="GO" id="GO:0003723">
    <property type="term" value="F:RNA binding"/>
    <property type="evidence" value="ECO:0007669"/>
    <property type="project" value="UniProtKB-UniRule"/>
</dbReference>
<evidence type="ECO:0000256" key="2">
    <source>
        <dbReference type="PROSITE-ProRule" id="PRU00626"/>
    </source>
</evidence>
<dbReference type="SMART" id="SM01103">
    <property type="entry name" value="CRS1_YhbY"/>
    <property type="match status" value="1"/>
</dbReference>
<dbReference type="PANTHER" id="PTHR40065:SF3">
    <property type="entry name" value="RNA-BINDING PROTEIN YHBY"/>
    <property type="match status" value="1"/>
</dbReference>
<dbReference type="STRING" id="521011.Mpal_0534"/>
<dbReference type="KEGG" id="mpl:Mpal_0534"/>
<proteinExistence type="predicted"/>
<evidence type="ECO:0000259" key="3">
    <source>
        <dbReference type="PROSITE" id="PS51295"/>
    </source>
</evidence>
<dbReference type="InterPro" id="IPR051925">
    <property type="entry name" value="RNA-binding_domain"/>
</dbReference>
<dbReference type="AlphaFoldDB" id="B8GEU0"/>
<protein>
    <recommendedName>
        <fullName evidence="3">CRM domain-containing protein</fullName>
    </recommendedName>
</protein>
<dbReference type="PANTHER" id="PTHR40065">
    <property type="entry name" value="RNA-BINDING PROTEIN YHBY"/>
    <property type="match status" value="1"/>
</dbReference>
<dbReference type="Gene3D" id="3.30.110.60">
    <property type="entry name" value="YhbY-like"/>
    <property type="match status" value="1"/>
</dbReference>
<dbReference type="HOGENOM" id="CLU_095994_5_3_2"/>
<dbReference type="InterPro" id="IPR001890">
    <property type="entry name" value="RNA-binding_CRM"/>
</dbReference>
<dbReference type="Pfam" id="PF01985">
    <property type="entry name" value="CRS1_YhbY"/>
    <property type="match status" value="1"/>
</dbReference>
<name>B8GEU0_METPE</name>
<keyword evidence="1 2" id="KW-0694">RNA-binding</keyword>
<dbReference type="PROSITE" id="PS51295">
    <property type="entry name" value="CRM"/>
    <property type="match status" value="1"/>
</dbReference>
<dbReference type="eggNOG" id="arCOG01346">
    <property type="taxonomic scope" value="Archaea"/>
</dbReference>